<keyword evidence="10" id="KW-1185">Reference proteome</keyword>
<evidence type="ECO:0000259" key="8">
    <source>
        <dbReference type="PROSITE" id="PS50893"/>
    </source>
</evidence>
<dbReference type="InterPro" id="IPR013563">
    <property type="entry name" value="Oligopep_ABC_C"/>
</dbReference>
<dbReference type="InterPro" id="IPR027417">
    <property type="entry name" value="P-loop_NTPase"/>
</dbReference>
<evidence type="ECO:0000256" key="4">
    <source>
        <dbReference type="ARBA" id="ARBA00022475"/>
    </source>
</evidence>
<comment type="subcellular location">
    <subcellularLocation>
        <location evidence="1">Cell inner membrane</location>
        <topology evidence="1">Peripheral membrane protein</topology>
    </subcellularLocation>
</comment>
<dbReference type="SMART" id="SM00382">
    <property type="entry name" value="AAA"/>
    <property type="match status" value="2"/>
</dbReference>
<dbReference type="InterPro" id="IPR003593">
    <property type="entry name" value="AAA+_ATPase"/>
</dbReference>
<dbReference type="Pfam" id="PF00005">
    <property type="entry name" value="ABC_tran"/>
    <property type="match status" value="2"/>
</dbReference>
<dbReference type="Proteomes" id="UP001230207">
    <property type="component" value="Unassembled WGS sequence"/>
</dbReference>
<dbReference type="RefSeq" id="WP_307235652.1">
    <property type="nucleotide sequence ID" value="NZ_JAUSVF010000003.1"/>
</dbReference>
<evidence type="ECO:0000313" key="9">
    <source>
        <dbReference type="EMBL" id="MDQ0323242.1"/>
    </source>
</evidence>
<dbReference type="Pfam" id="PF08352">
    <property type="entry name" value="oligo_HPY"/>
    <property type="match status" value="2"/>
</dbReference>
<sequence length="576" mass="61937">MRTGQPLLSVRGLTTKILTATGPRTVVDGLSFDVDDNEILAIIGESGSGKSVATQSIMGLMPSPPAKVVAGQALFEGRNLLAMPPAELRTLRGNRIGMIFQEPMAALNPMMAVGDQIAEALVTHREMGWSAARAETLRLLERVRIPDAAGRAKLHPSALSGGMCQRVVIAAALACKPSLVIADEPTTALDATVQAEILALIRELQKDVGCGVIFITHDMGVVRHIADRILVMQAGRAVESGSRAETLDRPSHDYTRLLIKATSPATPKPPAPSSDTVSAPPLVIEDLIVSFPRTQSMMSFKPQDRLFAVDGVSLTVSEGETVALVGESGSGKTTIARAILGLTEPDNGRVLLKGQDVNTAGGRTRDRVQFVFQDPQLSLDPRYRAWRSVIEPLMLGGERDRALLCDKAENLMAKVGLDARYLDRYPHELSGGQRQRLGIARALSVEPDLVIADEAVSALDATTRLQVLELFEQIQAETRLPILFITHDFAVVTRIAHRVAVMRFGRMVEIGPTASVLAAPRHGYTRALIAAAQGGEVGALPASRGHRIGLKNSERDWRPLVEVAPGHFVEEQGMVA</sequence>
<reference evidence="9 10" key="1">
    <citation type="submission" date="2023-07" db="EMBL/GenBank/DDBJ databases">
        <title>Genomic Encyclopedia of Type Strains, Phase IV (KMG-IV): sequencing the most valuable type-strain genomes for metagenomic binning, comparative biology and taxonomic classification.</title>
        <authorList>
            <person name="Goeker M."/>
        </authorList>
    </citation>
    <scope>NUCLEOTIDE SEQUENCE [LARGE SCALE GENOMIC DNA]</scope>
    <source>
        <strain evidence="9 10">DSM 1112</strain>
    </source>
</reference>
<feature type="domain" description="ABC transporter" evidence="8">
    <location>
        <begin position="8"/>
        <end position="259"/>
    </location>
</feature>
<evidence type="ECO:0000256" key="1">
    <source>
        <dbReference type="ARBA" id="ARBA00004417"/>
    </source>
</evidence>
<comment type="caution">
    <text evidence="9">The sequence shown here is derived from an EMBL/GenBank/DDBJ whole genome shotgun (WGS) entry which is preliminary data.</text>
</comment>
<dbReference type="SUPFAM" id="SSF52540">
    <property type="entry name" value="P-loop containing nucleoside triphosphate hydrolases"/>
    <property type="match status" value="2"/>
</dbReference>
<evidence type="ECO:0000256" key="2">
    <source>
        <dbReference type="ARBA" id="ARBA00005417"/>
    </source>
</evidence>
<keyword evidence="6" id="KW-0067">ATP-binding</keyword>
<evidence type="ECO:0000256" key="3">
    <source>
        <dbReference type="ARBA" id="ARBA00022448"/>
    </source>
</evidence>
<organism evidence="9 10">
    <name type="scientific">Pararhizobium capsulatum DSM 1112</name>
    <dbReference type="NCBI Taxonomy" id="1121113"/>
    <lineage>
        <taxon>Bacteria</taxon>
        <taxon>Pseudomonadati</taxon>
        <taxon>Pseudomonadota</taxon>
        <taxon>Alphaproteobacteria</taxon>
        <taxon>Hyphomicrobiales</taxon>
        <taxon>Rhizobiaceae</taxon>
        <taxon>Rhizobium/Agrobacterium group</taxon>
        <taxon>Pararhizobium</taxon>
    </lineage>
</organism>
<dbReference type="InterPro" id="IPR050388">
    <property type="entry name" value="ABC_Ni/Peptide_Import"/>
</dbReference>
<dbReference type="PANTHER" id="PTHR43297:SF2">
    <property type="entry name" value="DIPEPTIDE TRANSPORT ATP-BINDING PROTEIN DPPD"/>
    <property type="match status" value="1"/>
</dbReference>
<evidence type="ECO:0000256" key="6">
    <source>
        <dbReference type="ARBA" id="ARBA00022840"/>
    </source>
</evidence>
<dbReference type="PANTHER" id="PTHR43297">
    <property type="entry name" value="OLIGOPEPTIDE TRANSPORT ATP-BINDING PROTEIN APPD"/>
    <property type="match status" value="1"/>
</dbReference>
<dbReference type="NCBIfam" id="NF008453">
    <property type="entry name" value="PRK11308.1"/>
    <property type="match status" value="2"/>
</dbReference>
<keyword evidence="4" id="KW-1003">Cell membrane</keyword>
<proteinExistence type="inferred from homology"/>
<dbReference type="Gene3D" id="3.40.50.300">
    <property type="entry name" value="P-loop containing nucleotide triphosphate hydrolases"/>
    <property type="match status" value="2"/>
</dbReference>
<gene>
    <name evidence="9" type="ORF">QO002_005448</name>
</gene>
<dbReference type="EMBL" id="JAUSVF010000003">
    <property type="protein sequence ID" value="MDQ0323242.1"/>
    <property type="molecule type" value="Genomic_DNA"/>
</dbReference>
<evidence type="ECO:0000256" key="7">
    <source>
        <dbReference type="ARBA" id="ARBA00023136"/>
    </source>
</evidence>
<protein>
    <submittedName>
        <fullName evidence="9">ABC-type glutathione transport system ATPase component</fullName>
    </submittedName>
</protein>
<dbReference type="CDD" id="cd03257">
    <property type="entry name" value="ABC_NikE_OppD_transporters"/>
    <property type="match status" value="2"/>
</dbReference>
<dbReference type="InterPro" id="IPR003439">
    <property type="entry name" value="ABC_transporter-like_ATP-bd"/>
</dbReference>
<accession>A0ABU0C2A5</accession>
<name>A0ABU0C2A5_9HYPH</name>
<dbReference type="PROSITE" id="PS00211">
    <property type="entry name" value="ABC_TRANSPORTER_1"/>
    <property type="match status" value="2"/>
</dbReference>
<dbReference type="InterPro" id="IPR017871">
    <property type="entry name" value="ABC_transporter-like_CS"/>
</dbReference>
<dbReference type="PROSITE" id="PS50893">
    <property type="entry name" value="ABC_TRANSPORTER_2"/>
    <property type="match status" value="2"/>
</dbReference>
<evidence type="ECO:0000313" key="10">
    <source>
        <dbReference type="Proteomes" id="UP001230207"/>
    </source>
</evidence>
<comment type="similarity">
    <text evidence="2">Belongs to the ABC transporter superfamily.</text>
</comment>
<evidence type="ECO:0000256" key="5">
    <source>
        <dbReference type="ARBA" id="ARBA00022741"/>
    </source>
</evidence>
<keyword evidence="5" id="KW-0547">Nucleotide-binding</keyword>
<keyword evidence="3" id="KW-0813">Transport</keyword>
<keyword evidence="7" id="KW-0472">Membrane</keyword>
<feature type="domain" description="ABC transporter" evidence="8">
    <location>
        <begin position="292"/>
        <end position="529"/>
    </location>
</feature>